<gene>
    <name evidence="6" type="ORF">WJX81_008328</name>
</gene>
<keyword evidence="2 3" id="KW-0802">TPR repeat</keyword>
<keyword evidence="7" id="KW-1185">Reference proteome</keyword>
<organism evidence="6 7">
    <name type="scientific">Elliptochloris bilobata</name>
    <dbReference type="NCBI Taxonomy" id="381761"/>
    <lineage>
        <taxon>Eukaryota</taxon>
        <taxon>Viridiplantae</taxon>
        <taxon>Chlorophyta</taxon>
        <taxon>core chlorophytes</taxon>
        <taxon>Trebouxiophyceae</taxon>
        <taxon>Trebouxiophyceae incertae sedis</taxon>
        <taxon>Elliptochloris clade</taxon>
        <taxon>Elliptochloris</taxon>
    </lineage>
</organism>
<feature type="domain" description="EMC2 TPR-like" evidence="5">
    <location>
        <begin position="103"/>
        <end position="210"/>
    </location>
</feature>
<dbReference type="PROSITE" id="PS50005">
    <property type="entry name" value="TPR"/>
    <property type="match status" value="1"/>
</dbReference>
<keyword evidence="1" id="KW-0677">Repeat</keyword>
<keyword evidence="4" id="KW-0256">Endoplasmic reticulum</keyword>
<dbReference type="InterPro" id="IPR011990">
    <property type="entry name" value="TPR-like_helical_dom_sf"/>
</dbReference>
<sequence>MGSTKKQLEQDLAELEHVGTSGRAEALRSYLRLVRELKVRDSENVTVLGEELLRKHRARLGAEELWLTMEQVATAALDCRALPLAASIVTQICEKFPESLRAARMMEMLLEARGKYEDASKLIQKHLEDAPDCQMLLKRQVALEKSQGNVGAAIEALRKYVDVFQTDREAWEELGSLYVQAQMYAQAAACYEEVLLHAPASIAAYVQLADVLYTAGPGPAGANSRAARTHYAAAVELSGGTNARALYGLCAVTAQLGGLRGAADPDGLAAAAAATLVQRYAEEAPAHLLPLAQEMLRAQGLTGKAGKTAASPRK</sequence>
<protein>
    <recommendedName>
        <fullName evidence="4">ER membrane protein complex subunit 2</fullName>
    </recommendedName>
</protein>
<dbReference type="AlphaFoldDB" id="A0AAW1SDG9"/>
<dbReference type="Proteomes" id="UP001445335">
    <property type="component" value="Unassembled WGS sequence"/>
</dbReference>
<dbReference type="EMBL" id="JALJOU010000004">
    <property type="protein sequence ID" value="KAK9844216.1"/>
    <property type="molecule type" value="Genomic_DNA"/>
</dbReference>
<comment type="similarity">
    <text evidence="4">Belongs to the EMC2 family.</text>
</comment>
<proteinExistence type="inferred from homology"/>
<reference evidence="6 7" key="1">
    <citation type="journal article" date="2024" name="Nat. Commun.">
        <title>Phylogenomics reveals the evolutionary origins of lichenization in chlorophyte algae.</title>
        <authorList>
            <person name="Puginier C."/>
            <person name="Libourel C."/>
            <person name="Otte J."/>
            <person name="Skaloud P."/>
            <person name="Haon M."/>
            <person name="Grisel S."/>
            <person name="Petersen M."/>
            <person name="Berrin J.G."/>
            <person name="Delaux P.M."/>
            <person name="Dal Grande F."/>
            <person name="Keller J."/>
        </authorList>
    </citation>
    <scope>NUCLEOTIDE SEQUENCE [LARGE SCALE GENOMIC DNA]</scope>
    <source>
        <strain evidence="6 7">SAG 245.80</strain>
    </source>
</reference>
<comment type="caution">
    <text evidence="6">The sequence shown here is derived from an EMBL/GenBank/DDBJ whole genome shotgun (WGS) entry which is preliminary data.</text>
</comment>
<evidence type="ECO:0000256" key="1">
    <source>
        <dbReference type="ARBA" id="ARBA00022737"/>
    </source>
</evidence>
<evidence type="ECO:0000313" key="6">
    <source>
        <dbReference type="EMBL" id="KAK9844216.1"/>
    </source>
</evidence>
<evidence type="ECO:0000259" key="5">
    <source>
        <dbReference type="Pfam" id="PF22890"/>
    </source>
</evidence>
<dbReference type="SUPFAM" id="SSF48452">
    <property type="entry name" value="TPR-like"/>
    <property type="match status" value="1"/>
</dbReference>
<dbReference type="Pfam" id="PF22890">
    <property type="entry name" value="TPR_EMC2"/>
    <property type="match status" value="1"/>
</dbReference>
<dbReference type="InterPro" id="IPR039856">
    <property type="entry name" value="EMC2-like"/>
</dbReference>
<comment type="subcellular location">
    <subcellularLocation>
        <location evidence="4">Endoplasmic reticulum membrane</location>
        <topology evidence="4">Peripheral membrane protein</topology>
        <orientation evidence="4">Cytoplasmic side</orientation>
    </subcellularLocation>
</comment>
<feature type="repeat" description="TPR" evidence="3">
    <location>
        <begin position="168"/>
        <end position="201"/>
    </location>
</feature>
<evidence type="ECO:0000256" key="3">
    <source>
        <dbReference type="PROSITE-ProRule" id="PRU00339"/>
    </source>
</evidence>
<dbReference type="Gene3D" id="1.25.40.10">
    <property type="entry name" value="Tetratricopeptide repeat domain"/>
    <property type="match status" value="1"/>
</dbReference>
<name>A0AAW1SDG9_9CHLO</name>
<dbReference type="InterPro" id="IPR055217">
    <property type="entry name" value="TPR_EMC2"/>
</dbReference>
<evidence type="ECO:0000256" key="2">
    <source>
        <dbReference type="ARBA" id="ARBA00022803"/>
    </source>
</evidence>
<comment type="function">
    <text evidence="4">Part of the endoplasmic reticulum membrane protein complex (EMC) that enables the energy-independent insertion into endoplasmic reticulum membranes of newly synthesized membrane proteins.</text>
</comment>
<keyword evidence="4" id="KW-0472">Membrane</keyword>
<evidence type="ECO:0000313" key="7">
    <source>
        <dbReference type="Proteomes" id="UP001445335"/>
    </source>
</evidence>
<comment type="subunit">
    <text evidence="4">Component of the ER membrane protein complex (EMC).</text>
</comment>
<dbReference type="InterPro" id="IPR019734">
    <property type="entry name" value="TPR_rpt"/>
</dbReference>
<dbReference type="PANTHER" id="PTHR12760">
    <property type="entry name" value="TETRATRICOPEPTIDE REPEAT PROTEIN"/>
    <property type="match status" value="1"/>
</dbReference>
<dbReference type="GO" id="GO:0072546">
    <property type="term" value="C:EMC complex"/>
    <property type="evidence" value="ECO:0007669"/>
    <property type="project" value="UniProtKB-UniRule"/>
</dbReference>
<evidence type="ECO:0000256" key="4">
    <source>
        <dbReference type="RuleBase" id="RU367091"/>
    </source>
</evidence>
<accession>A0AAW1SDG9</accession>